<feature type="transmembrane region" description="Helical" evidence="2">
    <location>
        <begin position="114"/>
        <end position="135"/>
    </location>
</feature>
<organism evidence="3 4">
    <name type="scientific">Phormidium pseudopriestleyi FRX01</name>
    <dbReference type="NCBI Taxonomy" id="1759528"/>
    <lineage>
        <taxon>Bacteria</taxon>
        <taxon>Bacillati</taxon>
        <taxon>Cyanobacteriota</taxon>
        <taxon>Cyanophyceae</taxon>
        <taxon>Oscillatoriophycideae</taxon>
        <taxon>Oscillatoriales</taxon>
        <taxon>Oscillatoriaceae</taxon>
        <taxon>Phormidium</taxon>
    </lineage>
</organism>
<protein>
    <recommendedName>
        <fullName evidence="5">Chromosome segregation ATPase</fullName>
    </recommendedName>
</protein>
<dbReference type="Proteomes" id="UP000664844">
    <property type="component" value="Unassembled WGS sequence"/>
</dbReference>
<keyword evidence="2" id="KW-1133">Transmembrane helix</keyword>
<proteinExistence type="predicted"/>
<dbReference type="RefSeq" id="WP_207086297.1">
    <property type="nucleotide sequence ID" value="NZ_JAFLQW010000030.1"/>
</dbReference>
<evidence type="ECO:0000256" key="2">
    <source>
        <dbReference type="SAM" id="Phobius"/>
    </source>
</evidence>
<feature type="region of interest" description="Disordered" evidence="1">
    <location>
        <begin position="696"/>
        <end position="769"/>
    </location>
</feature>
<gene>
    <name evidence="3" type="ORF">J0895_01065</name>
</gene>
<evidence type="ECO:0008006" key="5">
    <source>
        <dbReference type="Google" id="ProtNLM"/>
    </source>
</evidence>
<feature type="compositionally biased region" description="Low complexity" evidence="1">
    <location>
        <begin position="738"/>
        <end position="747"/>
    </location>
</feature>
<feature type="compositionally biased region" description="Basic and acidic residues" evidence="1">
    <location>
        <begin position="84"/>
        <end position="98"/>
    </location>
</feature>
<keyword evidence="4" id="KW-1185">Reference proteome</keyword>
<comment type="caution">
    <text evidence="3">The sequence shown here is derived from an EMBL/GenBank/DDBJ whole genome shotgun (WGS) entry which is preliminary data.</text>
</comment>
<accession>A0ABS3FKV5</accession>
<evidence type="ECO:0000313" key="3">
    <source>
        <dbReference type="EMBL" id="MBO0347720.1"/>
    </source>
</evidence>
<feature type="compositionally biased region" description="Low complexity" evidence="1">
    <location>
        <begin position="30"/>
        <end position="49"/>
    </location>
</feature>
<feature type="compositionally biased region" description="Pro residues" evidence="1">
    <location>
        <begin position="726"/>
        <end position="737"/>
    </location>
</feature>
<sequence>MTKDRKFPEQWPNAQPSESGQPDSSAKMPASSLSGFRGSAAGAGSRQGSYLHLPPSNSDVSSGREATDRTGSRNPKRFGQSTRAEQESRQRYRDRGSSDHPLHGWLKWLTNWQLWALITFLLTGGLGGTALLMLLRLPETPTCGESAWTSGSEHLYCAQQAASEKTVDGLLRAIAEVNQLPSDHPLRPEINRQIEKWAGQLLDLAEKIFNEGKLTEAITSARQIPSNTTAAGLVQERITRWQSIWNEAEKLYKNAESELEKENWNQALGYMRQLLSVENTYWETVRYDGLNQLIRVTQQEGQTLEKARSLAEQGELKNITEAIALVDKIEPQSKLYKKSRSLATDFAKQILALARKNGEDQKWEDAIYMARQVPGNSSVKKEAEDFIELTRARSIATRVTVRSLEDAIAKAQVIGPDRPLHLEAKRLISQWQDSIKDVAYLEQARNMAMSGNVNNLRSAIAQAQLVSRTNLVWDRAQEEINEWQSRIEETEDRPYLRQAEQLASYRDRASLQAAIDTARNVGSGRALYSEAQDKIQGWNQEIQRLEDQPILDRAWNLAQWGNLNGAIATAQGIRPGRLLYTDAQAAIQTWQQEGRDRQLLDSAYQLGDISQSPERLMQAMDLANQVSSKSNLRFSADAAIQDWSQRILALAQQRSLENLPQAIELARMIPFYSNLYNQAMREVEAWETILNPPPVRVRETSPAAIDRSPTPTPFPQETPTESVNPPVSPSEPPPTPTDFPATAAPTMPIDPIEGVGRDSQNPPPIERIE</sequence>
<evidence type="ECO:0000256" key="1">
    <source>
        <dbReference type="SAM" id="MobiDB-lite"/>
    </source>
</evidence>
<evidence type="ECO:0000313" key="4">
    <source>
        <dbReference type="Proteomes" id="UP000664844"/>
    </source>
</evidence>
<feature type="region of interest" description="Disordered" evidence="1">
    <location>
        <begin position="1"/>
        <end position="98"/>
    </location>
</feature>
<dbReference type="EMBL" id="JAFLQW010000030">
    <property type="protein sequence ID" value="MBO0347720.1"/>
    <property type="molecule type" value="Genomic_DNA"/>
</dbReference>
<keyword evidence="2" id="KW-0472">Membrane</keyword>
<feature type="compositionally biased region" description="Polar residues" evidence="1">
    <location>
        <begin position="12"/>
        <end position="24"/>
    </location>
</feature>
<keyword evidence="2" id="KW-0812">Transmembrane</keyword>
<name>A0ABS3FKV5_9CYAN</name>
<reference evidence="3 4" key="1">
    <citation type="submission" date="2021-03" db="EMBL/GenBank/DDBJ databases">
        <title>Metabolic Capacity of the Antarctic Cyanobacterium Phormidium pseudopriestleyi that Sustains Oxygenic Photosynthesis in the Presence of Hydrogen Sulfide.</title>
        <authorList>
            <person name="Lumian J.E."/>
            <person name="Jungblut A.D."/>
            <person name="Dillon M.L."/>
            <person name="Hawes I."/>
            <person name="Doran P.T."/>
            <person name="Mackey T.J."/>
            <person name="Dick G.J."/>
            <person name="Grettenberger C.L."/>
            <person name="Sumner D.Y."/>
        </authorList>
    </citation>
    <scope>NUCLEOTIDE SEQUENCE [LARGE SCALE GENOMIC DNA]</scope>
    <source>
        <strain evidence="3 4">FRX01</strain>
    </source>
</reference>